<dbReference type="Proteomes" id="UP000594004">
    <property type="component" value="Segment"/>
</dbReference>
<reference evidence="1 2" key="1">
    <citation type="submission" date="2020-07" db="EMBL/GenBank/DDBJ databases">
        <title>Taxonomic proposal: Crassvirales, a new order of highly abundant and diverse bacterial viruses.</title>
        <authorList>
            <person name="Shkoporov A.N."/>
            <person name="Stockdale S.R."/>
            <person name="Guerin E."/>
            <person name="Ross R.P."/>
            <person name="Hill C."/>
        </authorList>
    </citation>
    <scope>NUCLEOTIDE SEQUENCE [LARGE SCALE GENOMIC DNA]</scope>
</reference>
<dbReference type="KEGG" id="vg:65131745"/>
<organism evidence="1 2">
    <name type="scientific">uncultured phage cr125_1</name>
    <dbReference type="NCBI Taxonomy" id="2772091"/>
    <lineage>
        <taxon>Viruses</taxon>
        <taxon>Duplodnaviria</taxon>
        <taxon>Heunggongvirae</taxon>
        <taxon>Uroviricota</taxon>
        <taxon>Caudoviricetes</taxon>
        <taxon>Crassvirales</taxon>
        <taxon>Suoliviridae</taxon>
        <taxon>Uncouvirinae</taxon>
        <taxon>Aurodevirus</taxon>
        <taxon>Aurodevirus hominis</taxon>
    </lineage>
</organism>
<dbReference type="EMBL" id="MT774407">
    <property type="protein sequence ID" value="QOR57597.1"/>
    <property type="molecule type" value="Genomic_DNA"/>
</dbReference>
<keyword evidence="2" id="KW-1185">Reference proteome</keyword>
<accession>A0A7M1RT41</accession>
<proteinExistence type="predicted"/>
<evidence type="ECO:0000313" key="1">
    <source>
        <dbReference type="EMBL" id="QOR57597.1"/>
    </source>
</evidence>
<protein>
    <submittedName>
        <fullName evidence="1">Uncharacterized protein</fullName>
    </submittedName>
</protein>
<evidence type="ECO:0000313" key="2">
    <source>
        <dbReference type="Proteomes" id="UP000594004"/>
    </source>
</evidence>
<sequence length="89" mass="10847">MSIIKKLYYKWRAYKVRSMAKQKVREKLFNSPLAYTRAMNEIDCMVNGHQWSSEFDPKTEINKKFKDRVYCKHCGVRWHQHAYKEIKNS</sequence>
<name>A0A7M1RT41_9CAUD</name>
<dbReference type="RefSeq" id="YP_010113237.1">
    <property type="nucleotide sequence ID" value="NC_055900.1"/>
</dbReference>
<dbReference type="GeneID" id="65131745"/>